<evidence type="ECO:0000256" key="1">
    <source>
        <dbReference type="ARBA" id="ARBA00004328"/>
    </source>
</evidence>
<dbReference type="Gene3D" id="3.30.2320.10">
    <property type="entry name" value="hypothetical protein PF0899 domain"/>
    <property type="match status" value="1"/>
</dbReference>
<name>A0A173Y720_BIFAD</name>
<evidence type="ECO:0000313" key="3">
    <source>
        <dbReference type="EMBL" id="CUN59679.1"/>
    </source>
</evidence>
<evidence type="ECO:0000313" key="4">
    <source>
        <dbReference type="Proteomes" id="UP000095647"/>
    </source>
</evidence>
<evidence type="ECO:0000259" key="2">
    <source>
        <dbReference type="Pfam" id="PF05065"/>
    </source>
</evidence>
<reference evidence="3 4" key="1">
    <citation type="submission" date="2015-09" db="EMBL/GenBank/DDBJ databases">
        <authorList>
            <consortium name="Pathogen Informatics"/>
        </authorList>
    </citation>
    <scope>NUCLEOTIDE SEQUENCE [LARGE SCALE GENOMIC DNA]</scope>
    <source>
        <strain evidence="3 4">2789STDY5608824</strain>
    </source>
</reference>
<dbReference type="AlphaFoldDB" id="A0A173Y720"/>
<dbReference type="Proteomes" id="UP000095647">
    <property type="component" value="Unassembled WGS sequence"/>
</dbReference>
<dbReference type="InterPro" id="IPR054612">
    <property type="entry name" value="Phage_capsid-like_C"/>
</dbReference>
<dbReference type="RefSeq" id="WP_055680258.1">
    <property type="nucleotide sequence ID" value="NZ_CYYI01000003.1"/>
</dbReference>
<sequence>MANNFNSNIQRNDLGQALIPDEISQEIIQTMPEKSVMLTRAKRMRMSTKKKTQPVLATLPEAYWVSEGGLKETTKSGWEDVNITAEELAVLVPIPDSAREDASINLFETMKPLIAEAFGKKIDQAAIFGVDKPSTWGNDILTGAKNAKNTITQGTGKDLAADVASLGKTLAKEGYAINGFASKPGLNWELTELRDANNRPIYTPNLTDKQPANLYGYPCNEVLNGSWDDSKAVLLAADWSKFIVGIRQDITYKVFDQGVISNSDGAIVYNAMQQDSQIMRVVMRVGFQVANPVTRVAKKGTQYPAGFILPAATAESSSGSH</sequence>
<dbReference type="NCBIfam" id="TIGR01554">
    <property type="entry name" value="major_cap_HK97"/>
    <property type="match status" value="1"/>
</dbReference>
<dbReference type="InterPro" id="IPR024455">
    <property type="entry name" value="Phage_capsid"/>
</dbReference>
<protein>
    <submittedName>
        <fullName evidence="3">Major capsid subunit gp9</fullName>
    </submittedName>
</protein>
<accession>A0A173Y720</accession>
<organism evidence="3 4">
    <name type="scientific">Bifidobacterium adolescentis</name>
    <dbReference type="NCBI Taxonomy" id="1680"/>
    <lineage>
        <taxon>Bacteria</taxon>
        <taxon>Bacillati</taxon>
        <taxon>Actinomycetota</taxon>
        <taxon>Actinomycetes</taxon>
        <taxon>Bifidobacteriales</taxon>
        <taxon>Bifidobacteriaceae</taxon>
        <taxon>Bifidobacterium</taxon>
    </lineage>
</organism>
<dbReference type="Pfam" id="PF05065">
    <property type="entry name" value="Phage_capsid"/>
    <property type="match status" value="1"/>
</dbReference>
<dbReference type="EMBL" id="CYYI01000003">
    <property type="protein sequence ID" value="CUN59679.1"/>
    <property type="molecule type" value="Genomic_DNA"/>
</dbReference>
<dbReference type="Gene3D" id="3.30.2400.10">
    <property type="entry name" value="Major capsid protein gp5"/>
    <property type="match status" value="1"/>
</dbReference>
<proteinExistence type="predicted"/>
<comment type="subcellular location">
    <subcellularLocation>
        <location evidence="1">Virion</location>
    </subcellularLocation>
</comment>
<dbReference type="SUPFAM" id="SSF56563">
    <property type="entry name" value="Major capsid protein gp5"/>
    <property type="match status" value="1"/>
</dbReference>
<feature type="domain" description="Phage capsid-like C-terminal" evidence="2">
    <location>
        <begin position="15"/>
        <end position="292"/>
    </location>
</feature>
<gene>
    <name evidence="3" type="ORF">ERS852382_00829</name>
</gene>